<sequence length="442" mass="50380">MNQNNNTTDNDDSNLESKPSEFAHLFKVLIIGPENVGKTSFLRRYVSDCFSESYISTIGVDFSISTLQSADDQKIKLQIWDTAGQERFRTVTDSYFRGAHGFLVMYNVLDKETFQQLPYWLDMVDRLAPSGIALMIVGNKADATNSTREVSKEEVKAYAEARKIVFEEASSKNNLNVSAIFQNLTEMMLRKKQSIGEGHINTNQQKREAITPNSKRKGQIEDSKSTIVRKPTEHAQFFKVIIIGPENVGKTCFLQRFATNSFTENYLATIGVDFSVSTIQSADGQPIKLQIWDTAGQERFRTITNSYFRGAHGIIVMYDVQNKDTFQQLPYWLDTVERFASSERNLIIVGHKADVENSKRQVSLEEAKTFAEVKGIFFEEASSKNDLNVSPIFHKLTEMMLQKNQPILPVDKKHINTRQCKEESIKLSTKNDQEKKKKKCQI</sequence>
<evidence type="ECO:0000256" key="1">
    <source>
        <dbReference type="ARBA" id="ARBA00022741"/>
    </source>
</evidence>
<dbReference type="PROSITE" id="PS51420">
    <property type="entry name" value="RHO"/>
    <property type="match status" value="1"/>
</dbReference>
<dbReference type="SMART" id="SM00175">
    <property type="entry name" value="RAB"/>
    <property type="match status" value="2"/>
</dbReference>
<evidence type="ECO:0000256" key="3">
    <source>
        <dbReference type="ARBA" id="ARBA00023288"/>
    </source>
</evidence>
<dbReference type="SMART" id="SM00176">
    <property type="entry name" value="RAN"/>
    <property type="match status" value="2"/>
</dbReference>
<accession>A0AAD8AZS6</accession>
<dbReference type="SUPFAM" id="SSF52540">
    <property type="entry name" value="P-loop containing nucleoside triphosphate hydrolases"/>
    <property type="match status" value="2"/>
</dbReference>
<dbReference type="SMART" id="SM00174">
    <property type="entry name" value="RHO"/>
    <property type="match status" value="1"/>
</dbReference>
<dbReference type="PRINTS" id="PR00449">
    <property type="entry name" value="RASTRNSFRMNG"/>
</dbReference>
<name>A0AAD8AZS6_BIOPF</name>
<protein>
    <submittedName>
        <fullName evidence="4">Ras-like GTP-binding protein YPT1</fullName>
    </submittedName>
</protein>
<dbReference type="InterPro" id="IPR001806">
    <property type="entry name" value="Small_GTPase"/>
</dbReference>
<dbReference type="CDD" id="cd00154">
    <property type="entry name" value="Rab"/>
    <property type="match status" value="2"/>
</dbReference>
<dbReference type="FunFam" id="3.40.50.300:FF:001129">
    <property type="entry name" value="ras-related protein Rab-44 isoform X2"/>
    <property type="match status" value="2"/>
</dbReference>
<evidence type="ECO:0000313" key="4">
    <source>
        <dbReference type="EMBL" id="KAK0044887.1"/>
    </source>
</evidence>
<dbReference type="PANTHER" id="PTHR47977">
    <property type="entry name" value="RAS-RELATED PROTEIN RAB"/>
    <property type="match status" value="1"/>
</dbReference>
<reference evidence="4" key="2">
    <citation type="submission" date="2023-04" db="EMBL/GenBank/DDBJ databases">
        <authorList>
            <person name="Bu L."/>
            <person name="Lu L."/>
            <person name="Laidemitt M.R."/>
            <person name="Zhang S.M."/>
            <person name="Mutuku M."/>
            <person name="Mkoji G."/>
            <person name="Steinauer M."/>
            <person name="Loker E.S."/>
        </authorList>
    </citation>
    <scope>NUCLEOTIDE SEQUENCE</scope>
    <source>
        <strain evidence="4">KasaAsao</strain>
        <tissue evidence="4">Whole Snail</tissue>
    </source>
</reference>
<dbReference type="GO" id="GO:0003924">
    <property type="term" value="F:GTPase activity"/>
    <property type="evidence" value="ECO:0007669"/>
    <property type="project" value="InterPro"/>
</dbReference>
<dbReference type="EMBL" id="JASAOG010000190">
    <property type="protein sequence ID" value="KAK0044887.1"/>
    <property type="molecule type" value="Genomic_DNA"/>
</dbReference>
<organism evidence="4 5">
    <name type="scientific">Biomphalaria pfeifferi</name>
    <name type="common">Bloodfluke planorb</name>
    <name type="synonym">Freshwater snail</name>
    <dbReference type="NCBI Taxonomy" id="112525"/>
    <lineage>
        <taxon>Eukaryota</taxon>
        <taxon>Metazoa</taxon>
        <taxon>Spiralia</taxon>
        <taxon>Lophotrochozoa</taxon>
        <taxon>Mollusca</taxon>
        <taxon>Gastropoda</taxon>
        <taxon>Heterobranchia</taxon>
        <taxon>Euthyneura</taxon>
        <taxon>Panpulmonata</taxon>
        <taxon>Hygrophila</taxon>
        <taxon>Lymnaeoidea</taxon>
        <taxon>Planorbidae</taxon>
        <taxon>Biomphalaria</taxon>
    </lineage>
</organism>
<dbReference type="GO" id="GO:0005525">
    <property type="term" value="F:GTP binding"/>
    <property type="evidence" value="ECO:0007669"/>
    <property type="project" value="UniProtKB-KW"/>
</dbReference>
<dbReference type="InterPro" id="IPR050227">
    <property type="entry name" value="Rab"/>
</dbReference>
<keyword evidence="1" id="KW-0547">Nucleotide-binding</keyword>
<dbReference type="NCBIfam" id="TIGR00231">
    <property type="entry name" value="small_GTP"/>
    <property type="match status" value="2"/>
</dbReference>
<dbReference type="Pfam" id="PF00071">
    <property type="entry name" value="Ras"/>
    <property type="match status" value="2"/>
</dbReference>
<dbReference type="Gene3D" id="3.40.50.300">
    <property type="entry name" value="P-loop containing nucleotide triphosphate hydrolases"/>
    <property type="match status" value="2"/>
</dbReference>
<keyword evidence="3" id="KW-0449">Lipoprotein</keyword>
<evidence type="ECO:0000313" key="5">
    <source>
        <dbReference type="Proteomes" id="UP001233172"/>
    </source>
</evidence>
<dbReference type="InterPro" id="IPR005225">
    <property type="entry name" value="Small_GTP-bd"/>
</dbReference>
<dbReference type="InterPro" id="IPR027417">
    <property type="entry name" value="P-loop_NTPase"/>
</dbReference>
<dbReference type="PROSITE" id="PS51421">
    <property type="entry name" value="RAS"/>
    <property type="match status" value="2"/>
</dbReference>
<evidence type="ECO:0000256" key="2">
    <source>
        <dbReference type="ARBA" id="ARBA00023134"/>
    </source>
</evidence>
<dbReference type="SMART" id="SM00173">
    <property type="entry name" value="RAS"/>
    <property type="match status" value="2"/>
</dbReference>
<reference evidence="4" key="1">
    <citation type="journal article" date="2023" name="PLoS Negl. Trop. Dis.">
        <title>A genome sequence for Biomphalaria pfeifferi, the major vector snail for the human-infecting parasite Schistosoma mansoni.</title>
        <authorList>
            <person name="Bu L."/>
            <person name="Lu L."/>
            <person name="Laidemitt M.R."/>
            <person name="Zhang S.M."/>
            <person name="Mutuku M."/>
            <person name="Mkoji G."/>
            <person name="Steinauer M."/>
            <person name="Loker E.S."/>
        </authorList>
    </citation>
    <scope>NUCLEOTIDE SEQUENCE</scope>
    <source>
        <strain evidence="4">KasaAsao</strain>
    </source>
</reference>
<proteinExistence type="predicted"/>
<keyword evidence="2" id="KW-0342">GTP-binding</keyword>
<keyword evidence="5" id="KW-1185">Reference proteome</keyword>
<dbReference type="PROSITE" id="PS51419">
    <property type="entry name" value="RAB"/>
    <property type="match status" value="2"/>
</dbReference>
<gene>
    <name evidence="4" type="ORF">Bpfe_025702</name>
</gene>
<dbReference type="AlphaFoldDB" id="A0AAD8AZS6"/>
<comment type="caution">
    <text evidence="4">The sequence shown here is derived from an EMBL/GenBank/DDBJ whole genome shotgun (WGS) entry which is preliminary data.</text>
</comment>
<dbReference type="Proteomes" id="UP001233172">
    <property type="component" value="Unassembled WGS sequence"/>
</dbReference>